<organism evidence="7 8">
    <name type="scientific">Magallana gigas</name>
    <name type="common">Pacific oyster</name>
    <name type="synonym">Crassostrea gigas</name>
    <dbReference type="NCBI Taxonomy" id="29159"/>
    <lineage>
        <taxon>Eukaryota</taxon>
        <taxon>Metazoa</taxon>
        <taxon>Spiralia</taxon>
        <taxon>Lophotrochozoa</taxon>
        <taxon>Mollusca</taxon>
        <taxon>Bivalvia</taxon>
        <taxon>Autobranchia</taxon>
        <taxon>Pteriomorphia</taxon>
        <taxon>Ostreida</taxon>
        <taxon>Ostreoidea</taxon>
        <taxon>Ostreidae</taxon>
        <taxon>Magallana</taxon>
    </lineage>
</organism>
<dbReference type="PANTHER" id="PTHR13659">
    <property type="entry name" value="AUTOSOMAL HIGHLY CONSERVED PROTEIN"/>
    <property type="match status" value="1"/>
</dbReference>
<dbReference type="InterPro" id="IPR010432">
    <property type="entry name" value="RDD"/>
</dbReference>
<dbReference type="EnsemblMetazoa" id="G5893.9">
    <property type="protein sequence ID" value="G5893.9:cds"/>
    <property type="gene ID" value="G5893"/>
</dbReference>
<dbReference type="InterPro" id="IPR039871">
    <property type="entry name" value="FAM8A1"/>
</dbReference>
<comment type="subcellular location">
    <subcellularLocation>
        <location evidence="1">Membrane</location>
        <topology evidence="1">Multi-pass membrane protein</topology>
    </subcellularLocation>
</comment>
<dbReference type="PANTHER" id="PTHR13659:SF5">
    <property type="entry name" value="PROTEIN FAM8A1"/>
    <property type="match status" value="1"/>
</dbReference>
<evidence type="ECO:0000256" key="1">
    <source>
        <dbReference type="ARBA" id="ARBA00004141"/>
    </source>
</evidence>
<evidence type="ECO:0000313" key="8">
    <source>
        <dbReference type="Proteomes" id="UP000005408"/>
    </source>
</evidence>
<dbReference type="OrthoDB" id="10061042at2759"/>
<dbReference type="Pfam" id="PF06271">
    <property type="entry name" value="RDD"/>
    <property type="match status" value="1"/>
</dbReference>
<dbReference type="EnsemblMetazoa" id="G5893.7">
    <property type="protein sequence ID" value="G5893.7:cds"/>
    <property type="gene ID" value="G5893"/>
</dbReference>
<dbReference type="EnsemblMetazoa" id="G5893.3">
    <property type="protein sequence ID" value="G5893.3:cds"/>
    <property type="gene ID" value="G5893"/>
</dbReference>
<evidence type="ECO:0000256" key="5">
    <source>
        <dbReference type="SAM" id="Phobius"/>
    </source>
</evidence>
<feature type="transmembrane region" description="Helical" evidence="5">
    <location>
        <begin position="111"/>
        <end position="133"/>
    </location>
</feature>
<evidence type="ECO:0000259" key="6">
    <source>
        <dbReference type="Pfam" id="PF06271"/>
    </source>
</evidence>
<dbReference type="EnsemblMetazoa" id="G5893.2">
    <property type="protein sequence ID" value="G5893.2:cds"/>
    <property type="gene ID" value="G5893"/>
</dbReference>
<dbReference type="KEGG" id="crg:105348264"/>
<keyword evidence="8" id="KW-1185">Reference proteome</keyword>
<reference evidence="7" key="1">
    <citation type="submission" date="2022-08" db="UniProtKB">
        <authorList>
            <consortium name="EnsemblMetazoa"/>
        </authorList>
    </citation>
    <scope>IDENTIFICATION</scope>
    <source>
        <strain evidence="7">05x7-T-G4-1.051#20</strain>
    </source>
</reference>
<protein>
    <recommendedName>
        <fullName evidence="6">RDD domain-containing protein</fullName>
    </recommendedName>
</protein>
<dbReference type="RefSeq" id="XP_065941065.1">
    <property type="nucleotide sequence ID" value="XM_066084993.1"/>
</dbReference>
<keyword evidence="2 5" id="KW-0812">Transmembrane</keyword>
<evidence type="ECO:0000256" key="2">
    <source>
        <dbReference type="ARBA" id="ARBA00022692"/>
    </source>
</evidence>
<proteinExistence type="predicted"/>
<dbReference type="EnsemblMetazoa" id="G5893.1">
    <property type="protein sequence ID" value="G5893.1:cds"/>
    <property type="gene ID" value="G5893"/>
</dbReference>
<evidence type="ECO:0000313" key="7">
    <source>
        <dbReference type="EnsemblMetazoa" id="G5893.9:cds"/>
    </source>
</evidence>
<name>A0A8W8N9G1_MAGGI</name>
<evidence type="ECO:0000256" key="3">
    <source>
        <dbReference type="ARBA" id="ARBA00022989"/>
    </source>
</evidence>
<feature type="domain" description="RDD" evidence="6">
    <location>
        <begin position="105"/>
        <end position="279"/>
    </location>
</feature>
<dbReference type="Proteomes" id="UP000005408">
    <property type="component" value="Unassembled WGS sequence"/>
</dbReference>
<dbReference type="GeneID" id="105348264"/>
<dbReference type="GO" id="GO:0016020">
    <property type="term" value="C:membrane"/>
    <property type="evidence" value="ECO:0007669"/>
    <property type="project" value="UniProtKB-SubCell"/>
</dbReference>
<keyword evidence="4 5" id="KW-0472">Membrane</keyword>
<evidence type="ECO:0000256" key="4">
    <source>
        <dbReference type="ARBA" id="ARBA00023136"/>
    </source>
</evidence>
<accession>A0A8W8N9G1</accession>
<dbReference type="EnsemblMetazoa" id="G5893.6">
    <property type="protein sequence ID" value="G5893.6:cds"/>
    <property type="gene ID" value="G5893"/>
</dbReference>
<dbReference type="EnsemblMetazoa" id="G5893.4">
    <property type="protein sequence ID" value="G5893.4:cds"/>
    <property type="gene ID" value="G5893"/>
</dbReference>
<dbReference type="OMA" id="WGYANWQ"/>
<dbReference type="AlphaFoldDB" id="A0A8W8N9G1"/>
<sequence length="292" mass="33230">METTQNPSEQSSSERPYRNLREYTDQLHLWLYQYRMWNSMQSFSTMFPLMLNHCTGPQLSFPHNNNNNTATHTATIAPDSTTAANSTRRTTQFQNQRVGSLYSLPPLWKRVAAEIIDFVVLFYLKIMMTVLVLRHMGYLRDDNLIEVPLDIMPKFDFTEITEMDVEKAFSFTSELIALEIMNRIMITIFETLCLCKGIGGAVGGATPGKRMLGLKVVSCLHVTSQPHGRVLVCPAKDIGFFSALVRSVIKNFTMAFFFPACLTVFIFQHNRAAYDILAKTIVVDARPLQRHA</sequence>
<keyword evidence="3 5" id="KW-1133">Transmembrane helix</keyword>